<keyword evidence="6 7" id="KW-0342">GTP-binding</keyword>
<reference evidence="10 11" key="1">
    <citation type="submission" date="2019-04" db="EMBL/GenBank/DDBJ databases">
        <title>Complete genome sequencing of Piscirickettsia salmonis strain Psal-009.</title>
        <authorList>
            <person name="Schober I."/>
            <person name="Bunk B."/>
            <person name="Sproer C."/>
            <person name="Carril G.P."/>
            <person name="Riedel T."/>
            <person name="Flores-Herrera P.A."/>
            <person name="Nourdin-Galindo G."/>
            <person name="Marshall S.H."/>
            <person name="Overmann J."/>
        </authorList>
    </citation>
    <scope>NUCLEOTIDE SEQUENCE [LARGE SCALE GENOMIC DNA]</scope>
    <source>
        <strain evidence="10 11">Psal-009</strain>
    </source>
</reference>
<dbReference type="GO" id="GO:0043024">
    <property type="term" value="F:ribosomal small subunit binding"/>
    <property type="evidence" value="ECO:0007669"/>
    <property type="project" value="TreeGrafter"/>
</dbReference>
<protein>
    <recommendedName>
        <fullName evidence="2 7">GTPase Era</fullName>
    </recommendedName>
</protein>
<dbReference type="PROSITE" id="PS51713">
    <property type="entry name" value="G_ERA"/>
    <property type="match status" value="1"/>
</dbReference>
<sequence length="302" mass="34145">MIEMTEQTTYCGTVALVGRPNVGKSTLLNQMIGQKLCITSHKPQTTRHQIMGVKTEDNLQTIYVDTPGLHKNEKKAINRYMNRAAHNALTGVDVAVFVVDVRRWTEEDELVVTKLQQRNIPVILVINKVDLIKNKEELLPKLQQLSTAMSFAEVIPVSAYKGDNLKALEEAIDKLLPEGPFLFDEDQITDRSQRFLAAEIVREKLMRSLGEEVPYEITVEIDLFNVQDNGCLDISAVILVERPAQKKIVIGKKGERLKEIGSQARIDMKNLFATPVHLQLWVKVKSGWSDDERALHSLGYDE</sequence>
<keyword evidence="7" id="KW-1003">Cell membrane</keyword>
<gene>
    <name evidence="7 10" type="primary">era</name>
    <name evidence="10" type="ORF">Psal009_01534</name>
</gene>
<dbReference type="AlphaFoldDB" id="A0A9Q6LTK1"/>
<dbReference type="SUPFAM" id="SSF54814">
    <property type="entry name" value="Prokaryotic type KH domain (KH-domain type II)"/>
    <property type="match status" value="1"/>
</dbReference>
<dbReference type="PRINTS" id="PR00326">
    <property type="entry name" value="GTP1OBG"/>
</dbReference>
<feature type="region of interest" description="G4" evidence="8">
    <location>
        <begin position="127"/>
        <end position="130"/>
    </location>
</feature>
<dbReference type="Gene3D" id="3.30.300.20">
    <property type="match status" value="1"/>
</dbReference>
<keyword evidence="7" id="KW-0472">Membrane</keyword>
<dbReference type="PROSITE" id="PS50823">
    <property type="entry name" value="KH_TYPE_2"/>
    <property type="match status" value="1"/>
</dbReference>
<dbReference type="PANTHER" id="PTHR42698:SF1">
    <property type="entry name" value="GTPASE ERA, MITOCHONDRIAL"/>
    <property type="match status" value="1"/>
</dbReference>
<dbReference type="GO" id="GO:0005829">
    <property type="term" value="C:cytosol"/>
    <property type="evidence" value="ECO:0007669"/>
    <property type="project" value="TreeGrafter"/>
</dbReference>
<evidence type="ECO:0000256" key="9">
    <source>
        <dbReference type="RuleBase" id="RU003761"/>
    </source>
</evidence>
<dbReference type="FunFam" id="3.30.300.20:FF:000003">
    <property type="entry name" value="GTPase Era"/>
    <property type="match status" value="1"/>
</dbReference>
<feature type="binding site" evidence="7">
    <location>
        <begin position="127"/>
        <end position="130"/>
    </location>
    <ligand>
        <name>GTP</name>
        <dbReference type="ChEBI" id="CHEBI:37565"/>
    </ligand>
</feature>
<keyword evidence="4 7" id="KW-0547">Nucleotide-binding</keyword>
<feature type="region of interest" description="G2" evidence="8">
    <location>
        <begin position="44"/>
        <end position="48"/>
    </location>
</feature>
<dbReference type="EMBL" id="CP038908">
    <property type="protein sequence ID" value="QGO05641.1"/>
    <property type="molecule type" value="Genomic_DNA"/>
</dbReference>
<dbReference type="CDD" id="cd04163">
    <property type="entry name" value="Era"/>
    <property type="match status" value="1"/>
</dbReference>
<comment type="subcellular location">
    <subcellularLocation>
        <location evidence="7">Cytoplasm</location>
    </subcellularLocation>
    <subcellularLocation>
        <location evidence="7">Cell membrane</location>
        <topology evidence="7">Peripheral membrane protein</topology>
    </subcellularLocation>
</comment>
<evidence type="ECO:0000256" key="7">
    <source>
        <dbReference type="HAMAP-Rule" id="MF_00367"/>
    </source>
</evidence>
<dbReference type="NCBIfam" id="TIGR00231">
    <property type="entry name" value="small_GTP"/>
    <property type="match status" value="1"/>
</dbReference>
<dbReference type="InterPro" id="IPR027417">
    <property type="entry name" value="P-loop_NTPase"/>
</dbReference>
<feature type="binding site" evidence="7">
    <location>
        <begin position="65"/>
        <end position="69"/>
    </location>
    <ligand>
        <name>GTP</name>
        <dbReference type="ChEBI" id="CHEBI:37565"/>
    </ligand>
</feature>
<dbReference type="CDD" id="cd22534">
    <property type="entry name" value="KH-II_Era"/>
    <property type="match status" value="1"/>
</dbReference>
<dbReference type="NCBIfam" id="TIGR00436">
    <property type="entry name" value="era"/>
    <property type="match status" value="1"/>
</dbReference>
<dbReference type="InterPro" id="IPR009019">
    <property type="entry name" value="KH_sf_prok-type"/>
</dbReference>
<dbReference type="InterPro" id="IPR006073">
    <property type="entry name" value="GTP-bd"/>
</dbReference>
<feature type="region of interest" description="G1" evidence="8">
    <location>
        <begin position="18"/>
        <end position="25"/>
    </location>
</feature>
<evidence type="ECO:0000256" key="1">
    <source>
        <dbReference type="ARBA" id="ARBA00007921"/>
    </source>
</evidence>
<dbReference type="HAMAP" id="MF_00367">
    <property type="entry name" value="GTPase_Era"/>
    <property type="match status" value="1"/>
</dbReference>
<dbReference type="NCBIfam" id="NF000908">
    <property type="entry name" value="PRK00089.1"/>
    <property type="match status" value="1"/>
</dbReference>
<evidence type="ECO:0000256" key="3">
    <source>
        <dbReference type="ARBA" id="ARBA00022517"/>
    </source>
</evidence>
<dbReference type="InterPro" id="IPR030388">
    <property type="entry name" value="G_ERA_dom"/>
</dbReference>
<dbReference type="InterPro" id="IPR004044">
    <property type="entry name" value="KH_dom_type_2"/>
</dbReference>
<dbReference type="Proteomes" id="UP000422232">
    <property type="component" value="Chromosome"/>
</dbReference>
<comment type="subunit">
    <text evidence="7">Monomer.</text>
</comment>
<feature type="binding site" evidence="7">
    <location>
        <begin position="18"/>
        <end position="25"/>
    </location>
    <ligand>
        <name>GTP</name>
        <dbReference type="ChEBI" id="CHEBI:37565"/>
    </ligand>
</feature>
<dbReference type="Pfam" id="PF01926">
    <property type="entry name" value="MMR_HSR1"/>
    <property type="match status" value="1"/>
</dbReference>
<evidence type="ECO:0000313" key="10">
    <source>
        <dbReference type="EMBL" id="QGO05641.1"/>
    </source>
</evidence>
<keyword evidence="5 7" id="KW-0694">RNA-binding</keyword>
<dbReference type="Pfam" id="PF07650">
    <property type="entry name" value="KH_2"/>
    <property type="match status" value="1"/>
</dbReference>
<dbReference type="SUPFAM" id="SSF52540">
    <property type="entry name" value="P-loop containing nucleoside triphosphate hydrolases"/>
    <property type="match status" value="1"/>
</dbReference>
<evidence type="ECO:0000256" key="8">
    <source>
        <dbReference type="PROSITE-ProRule" id="PRU01050"/>
    </source>
</evidence>
<keyword evidence="3 7" id="KW-0690">Ribosome biogenesis</keyword>
<comment type="function">
    <text evidence="7">An essential GTPase that binds both GDP and GTP, with rapid nucleotide exchange. Plays a role in 16S rRNA processing and 30S ribosomal subunit biogenesis and possibly also in cell cycle regulation and energy metabolism.</text>
</comment>
<evidence type="ECO:0000256" key="5">
    <source>
        <dbReference type="ARBA" id="ARBA00022884"/>
    </source>
</evidence>
<proteinExistence type="inferred from homology"/>
<evidence type="ECO:0000256" key="4">
    <source>
        <dbReference type="ARBA" id="ARBA00022741"/>
    </source>
</evidence>
<keyword evidence="7" id="KW-0963">Cytoplasm</keyword>
<dbReference type="InterPro" id="IPR005225">
    <property type="entry name" value="Small_GTP-bd"/>
</dbReference>
<keyword evidence="7" id="KW-0699">rRNA-binding</keyword>
<evidence type="ECO:0000256" key="6">
    <source>
        <dbReference type="ARBA" id="ARBA00023134"/>
    </source>
</evidence>
<evidence type="ECO:0000313" key="11">
    <source>
        <dbReference type="Proteomes" id="UP000422232"/>
    </source>
</evidence>
<accession>A0A9Q6LTK1</accession>
<name>A0A9Q6LTK1_PISSA</name>
<dbReference type="PANTHER" id="PTHR42698">
    <property type="entry name" value="GTPASE ERA"/>
    <property type="match status" value="1"/>
</dbReference>
<dbReference type="InterPro" id="IPR005662">
    <property type="entry name" value="GTPase_Era-like"/>
</dbReference>
<dbReference type="GO" id="GO:0005886">
    <property type="term" value="C:plasma membrane"/>
    <property type="evidence" value="ECO:0007669"/>
    <property type="project" value="UniProtKB-SubCell"/>
</dbReference>
<dbReference type="GO" id="GO:0000028">
    <property type="term" value="P:ribosomal small subunit assembly"/>
    <property type="evidence" value="ECO:0007669"/>
    <property type="project" value="TreeGrafter"/>
</dbReference>
<organism evidence="10 11">
    <name type="scientific">Piscirickettsia salmonis</name>
    <dbReference type="NCBI Taxonomy" id="1238"/>
    <lineage>
        <taxon>Bacteria</taxon>
        <taxon>Pseudomonadati</taxon>
        <taxon>Pseudomonadota</taxon>
        <taxon>Gammaproteobacteria</taxon>
        <taxon>Thiotrichales</taxon>
        <taxon>Piscirickettsiaceae</taxon>
        <taxon>Piscirickettsia</taxon>
    </lineage>
</organism>
<dbReference type="GO" id="GO:0070181">
    <property type="term" value="F:small ribosomal subunit rRNA binding"/>
    <property type="evidence" value="ECO:0007669"/>
    <property type="project" value="UniProtKB-UniRule"/>
</dbReference>
<dbReference type="InterPro" id="IPR015946">
    <property type="entry name" value="KH_dom-like_a/b"/>
</dbReference>
<dbReference type="GO" id="GO:0003924">
    <property type="term" value="F:GTPase activity"/>
    <property type="evidence" value="ECO:0007669"/>
    <property type="project" value="UniProtKB-UniRule"/>
</dbReference>
<evidence type="ECO:0000256" key="2">
    <source>
        <dbReference type="ARBA" id="ARBA00020484"/>
    </source>
</evidence>
<dbReference type="Gene3D" id="3.40.50.300">
    <property type="entry name" value="P-loop containing nucleotide triphosphate hydrolases"/>
    <property type="match status" value="1"/>
</dbReference>
<feature type="region of interest" description="G5" evidence="8">
    <location>
        <begin position="157"/>
        <end position="159"/>
    </location>
</feature>
<dbReference type="FunFam" id="3.40.50.300:FF:000094">
    <property type="entry name" value="GTPase Era"/>
    <property type="match status" value="1"/>
</dbReference>
<feature type="region of interest" description="G3" evidence="8">
    <location>
        <begin position="65"/>
        <end position="68"/>
    </location>
</feature>
<comment type="similarity">
    <text evidence="1 7 8 9">Belongs to the TRAFAC class TrmE-Era-EngA-EngB-Septin-like GTPase superfamily. Era GTPase family.</text>
</comment>
<dbReference type="GO" id="GO:0005525">
    <property type="term" value="F:GTP binding"/>
    <property type="evidence" value="ECO:0007669"/>
    <property type="project" value="UniProtKB-UniRule"/>
</dbReference>
<keyword evidence="11" id="KW-1185">Reference proteome</keyword>